<protein>
    <recommendedName>
        <fullName evidence="10">Galactose-1-phosphate uridylyltransferase</fullName>
        <shortName evidence="10">Gal-1-P uridylyltransferase</shortName>
        <ecNumber evidence="10">2.7.7.12</ecNumber>
    </recommendedName>
    <alternativeName>
        <fullName evidence="10">UDP-glucose--hexose-1-phosphate uridylyltransferase</fullName>
    </alternativeName>
</protein>
<keyword evidence="8 10" id="KW-0299">Galactose metabolism</keyword>
<keyword evidence="6 10" id="KW-0808">Transferase</keyword>
<dbReference type="Proteomes" id="UP000051131">
    <property type="component" value="Unassembled WGS sequence"/>
</dbReference>
<dbReference type="NCBIfam" id="NF003629">
    <property type="entry name" value="PRK05270.1-2"/>
    <property type="match status" value="1"/>
</dbReference>
<comment type="subcellular location">
    <subcellularLocation>
        <location evidence="2 10">Cytoplasm</location>
    </subcellularLocation>
</comment>
<evidence type="ECO:0000256" key="4">
    <source>
        <dbReference type="ARBA" id="ARBA00008706"/>
    </source>
</evidence>
<organism evidence="13 14">
    <name type="scientific">Liquorilactobacillus cacaonum DSM 21116</name>
    <dbReference type="NCBI Taxonomy" id="1423729"/>
    <lineage>
        <taxon>Bacteria</taxon>
        <taxon>Bacillati</taxon>
        <taxon>Bacillota</taxon>
        <taxon>Bacilli</taxon>
        <taxon>Lactobacillales</taxon>
        <taxon>Lactobacillaceae</taxon>
        <taxon>Liquorilactobacillus</taxon>
    </lineage>
</organism>
<evidence type="ECO:0000256" key="1">
    <source>
        <dbReference type="ARBA" id="ARBA00001107"/>
    </source>
</evidence>
<dbReference type="PANTHER" id="PTHR39191">
    <property type="entry name" value="GALACTOSE-1-PHOSPHATE URIDYLYLTRANSFERASE"/>
    <property type="match status" value="1"/>
</dbReference>
<keyword evidence="7 10" id="KW-0548">Nucleotidyltransferase</keyword>
<name>A0A0R2CK51_9LACO</name>
<evidence type="ECO:0000259" key="12">
    <source>
        <dbReference type="Pfam" id="PF02744"/>
    </source>
</evidence>
<evidence type="ECO:0000256" key="8">
    <source>
        <dbReference type="ARBA" id="ARBA00023144"/>
    </source>
</evidence>
<feature type="domain" description="Galactose-1-phosphate uridyl transferase C-terminal" evidence="12">
    <location>
        <begin position="243"/>
        <end position="435"/>
    </location>
</feature>
<keyword evidence="5 10" id="KW-0963">Cytoplasm</keyword>
<evidence type="ECO:0000313" key="13">
    <source>
        <dbReference type="EMBL" id="KRM91998.1"/>
    </source>
</evidence>
<dbReference type="GO" id="GO:0006012">
    <property type="term" value="P:galactose metabolic process"/>
    <property type="evidence" value="ECO:0007669"/>
    <property type="project" value="UniProtKB-UniRule"/>
</dbReference>
<evidence type="ECO:0000313" key="14">
    <source>
        <dbReference type="Proteomes" id="UP000051131"/>
    </source>
</evidence>
<dbReference type="InterPro" id="IPR000766">
    <property type="entry name" value="GalP_uridyl_Trfase_II"/>
</dbReference>
<reference evidence="13 14" key="1">
    <citation type="journal article" date="2015" name="Genome Announc.">
        <title>Expanding the biotechnology potential of lactobacilli through comparative genomics of 213 strains and associated genera.</title>
        <authorList>
            <person name="Sun Z."/>
            <person name="Harris H.M."/>
            <person name="McCann A."/>
            <person name="Guo C."/>
            <person name="Argimon S."/>
            <person name="Zhang W."/>
            <person name="Yang X."/>
            <person name="Jeffery I.B."/>
            <person name="Cooney J.C."/>
            <person name="Kagawa T.F."/>
            <person name="Liu W."/>
            <person name="Song Y."/>
            <person name="Salvetti E."/>
            <person name="Wrobel A."/>
            <person name="Rasinkangas P."/>
            <person name="Parkhill J."/>
            <person name="Rea M.C."/>
            <person name="O'Sullivan O."/>
            <person name="Ritari J."/>
            <person name="Douillard F.P."/>
            <person name="Paul Ross R."/>
            <person name="Yang R."/>
            <person name="Briner A.E."/>
            <person name="Felis G.E."/>
            <person name="de Vos W.M."/>
            <person name="Barrangou R."/>
            <person name="Klaenhammer T.R."/>
            <person name="Caufield P.W."/>
            <person name="Cui Y."/>
            <person name="Zhang H."/>
            <person name="O'Toole P.W."/>
        </authorList>
    </citation>
    <scope>NUCLEOTIDE SEQUENCE [LARGE SCALE GENOMIC DNA]</scope>
    <source>
        <strain evidence="13 14">DSM 21116</strain>
    </source>
</reference>
<evidence type="ECO:0000256" key="2">
    <source>
        <dbReference type="ARBA" id="ARBA00004496"/>
    </source>
</evidence>
<evidence type="ECO:0000256" key="5">
    <source>
        <dbReference type="ARBA" id="ARBA00022490"/>
    </source>
</evidence>
<dbReference type="NCBIfam" id="TIGR01239">
    <property type="entry name" value="galT_2"/>
    <property type="match status" value="1"/>
</dbReference>
<sequence>MEKMIKQTLIGRFVQEVINNSSYTQLDEYYLYNRVLNILANHDEKLSANESLDFLGLVNKLLEPFSDKTSNELECIRTELMNFIVPVPSEINNKFWEKYQVSVDAALEYLYHISQKSNYIKVEDNKKNEYFKYDSKYGELEITINLAKPEKDPKDIAKLKSLATTNTYPECQLCFENEGYEGRADFPAKTNHRIVRFNLEDEVWGLQYSPYAYFNEHCIFVDSIHQPMKINQETFRRLLAIINTFPVYFAGSNADLPIVGGSILNHEHFQGGRHTFAMARAKARYKFKFAGFTGIDAEILHWPMSVIRIRGAKQDQLVELATKILDKWKMYSDESVDVRSESNGEEHHTITPIARKKGNIFEMDLVLRDNQTSLQYPDGIFHPHQDVQNIKKENIGLIEVMGLAILPPRLKRELADIKDFLIGNNNSVAKKHATWVKKIQESHEKITSENVDGIIKEEVGRTFTRVLEDAGVFKNDENGNAAFKRFIEFVGINEKEVIK</sequence>
<keyword evidence="14" id="KW-1185">Reference proteome</keyword>
<dbReference type="EC" id="2.7.7.12" evidence="10"/>
<accession>A0A0R2CK51</accession>
<dbReference type="GO" id="GO:0005737">
    <property type="term" value="C:cytoplasm"/>
    <property type="evidence" value="ECO:0007669"/>
    <property type="project" value="UniProtKB-SubCell"/>
</dbReference>
<dbReference type="AlphaFoldDB" id="A0A0R2CK51"/>
<dbReference type="HAMAP" id="MF_00571">
    <property type="entry name" value="GalP_UDP_trans"/>
    <property type="match status" value="1"/>
</dbReference>
<evidence type="ECO:0000256" key="3">
    <source>
        <dbReference type="ARBA" id="ARBA00004947"/>
    </source>
</evidence>
<dbReference type="InterPro" id="IPR005850">
    <property type="entry name" value="GalP_Utransf_C"/>
</dbReference>
<dbReference type="Pfam" id="PF02744">
    <property type="entry name" value="GalP_UDP_tr_C"/>
    <property type="match status" value="1"/>
</dbReference>
<dbReference type="EMBL" id="AYZE01000008">
    <property type="protein sequence ID" value="KRM91998.1"/>
    <property type="molecule type" value="Genomic_DNA"/>
</dbReference>
<comment type="catalytic activity">
    <reaction evidence="1 10">
        <text>alpha-D-galactose 1-phosphate + UDP-alpha-D-glucose = alpha-D-glucose 1-phosphate + UDP-alpha-D-galactose</text>
        <dbReference type="Rhea" id="RHEA:13989"/>
        <dbReference type="ChEBI" id="CHEBI:58336"/>
        <dbReference type="ChEBI" id="CHEBI:58601"/>
        <dbReference type="ChEBI" id="CHEBI:58885"/>
        <dbReference type="ChEBI" id="CHEBI:66914"/>
        <dbReference type="EC" id="2.7.7.12"/>
    </reaction>
</comment>
<comment type="caution">
    <text evidence="13">The sequence shown here is derived from an EMBL/GenBank/DDBJ whole genome shotgun (WGS) entry which is preliminary data.</text>
</comment>
<comment type="pathway">
    <text evidence="3 10">Carbohydrate metabolism; galactose metabolism.</text>
</comment>
<dbReference type="InterPro" id="IPR005849">
    <property type="entry name" value="GalP_Utransf_N"/>
</dbReference>
<dbReference type="PATRIC" id="fig|1423729.3.peg.180"/>
<evidence type="ECO:0000256" key="10">
    <source>
        <dbReference type="HAMAP-Rule" id="MF_00571"/>
    </source>
</evidence>
<keyword evidence="9 10" id="KW-0119">Carbohydrate metabolism</keyword>
<evidence type="ECO:0000259" key="11">
    <source>
        <dbReference type="Pfam" id="PF01087"/>
    </source>
</evidence>
<gene>
    <name evidence="10" type="primary">galT</name>
    <name evidence="13" type="ORF">FC80_GL000178</name>
</gene>
<proteinExistence type="inferred from homology"/>
<evidence type="ECO:0000256" key="7">
    <source>
        <dbReference type="ARBA" id="ARBA00022695"/>
    </source>
</evidence>
<comment type="similarity">
    <text evidence="4 10">Belongs to the galactose-1-phosphate uridylyltransferase type 2 family.</text>
</comment>
<evidence type="ECO:0000256" key="9">
    <source>
        <dbReference type="ARBA" id="ARBA00023277"/>
    </source>
</evidence>
<feature type="domain" description="Galactose-1-phosphate uridyl transferase N-terminal" evidence="11">
    <location>
        <begin position="63"/>
        <end position="227"/>
    </location>
</feature>
<dbReference type="STRING" id="1423729.FC80_GL000178"/>
<dbReference type="PANTHER" id="PTHR39191:SF1">
    <property type="entry name" value="DUF4922 DOMAIN-CONTAINING PROTEIN"/>
    <property type="match status" value="1"/>
</dbReference>
<dbReference type="PIRSF" id="PIRSF006005">
    <property type="entry name" value="GalT_BS"/>
    <property type="match status" value="1"/>
</dbReference>
<evidence type="ECO:0000256" key="6">
    <source>
        <dbReference type="ARBA" id="ARBA00022679"/>
    </source>
</evidence>
<dbReference type="GO" id="GO:0008108">
    <property type="term" value="F:UDP-glucose:hexose-1-phosphate uridylyltransferase activity"/>
    <property type="evidence" value="ECO:0007669"/>
    <property type="project" value="UniProtKB-UniRule"/>
</dbReference>
<dbReference type="Pfam" id="PF01087">
    <property type="entry name" value="GalP_UDP_transf"/>
    <property type="match status" value="1"/>
</dbReference>
<dbReference type="UniPathway" id="UPA00214"/>